<keyword evidence="4" id="KW-0472">Membrane</keyword>
<proteinExistence type="inferred from homology"/>
<feature type="transmembrane region" description="Helical" evidence="4">
    <location>
        <begin position="12"/>
        <end position="35"/>
    </location>
</feature>
<organism evidence="7 8">
    <name type="scientific">Caenimonas sedimenti</name>
    <dbReference type="NCBI Taxonomy" id="2596921"/>
    <lineage>
        <taxon>Bacteria</taxon>
        <taxon>Pseudomonadati</taxon>
        <taxon>Pseudomonadota</taxon>
        <taxon>Betaproteobacteria</taxon>
        <taxon>Burkholderiales</taxon>
        <taxon>Comamonadaceae</taxon>
        <taxon>Caenimonas</taxon>
    </lineage>
</organism>
<dbReference type="Pfam" id="PF25917">
    <property type="entry name" value="BSH_RND"/>
    <property type="match status" value="1"/>
</dbReference>
<evidence type="ECO:0000256" key="1">
    <source>
        <dbReference type="ARBA" id="ARBA00004196"/>
    </source>
</evidence>
<dbReference type="InterPro" id="IPR050465">
    <property type="entry name" value="UPF0194_transport"/>
</dbReference>
<accession>A0A562ZLS0</accession>
<keyword evidence="3" id="KW-0175">Coiled coil</keyword>
<dbReference type="PANTHER" id="PTHR32347">
    <property type="entry name" value="EFFLUX SYSTEM COMPONENT YKNX-RELATED"/>
    <property type="match status" value="1"/>
</dbReference>
<evidence type="ECO:0000256" key="4">
    <source>
        <dbReference type="SAM" id="Phobius"/>
    </source>
</evidence>
<gene>
    <name evidence="7" type="ORF">FN976_19755</name>
</gene>
<dbReference type="Pfam" id="PF25954">
    <property type="entry name" value="Beta-barrel_RND_2"/>
    <property type="match status" value="1"/>
</dbReference>
<dbReference type="EMBL" id="VOBQ01000015">
    <property type="protein sequence ID" value="TWO69522.1"/>
    <property type="molecule type" value="Genomic_DNA"/>
</dbReference>
<dbReference type="GO" id="GO:0030313">
    <property type="term" value="C:cell envelope"/>
    <property type="evidence" value="ECO:0007669"/>
    <property type="project" value="UniProtKB-SubCell"/>
</dbReference>
<keyword evidence="4" id="KW-0812">Transmembrane</keyword>
<dbReference type="Gene3D" id="2.40.50.100">
    <property type="match status" value="1"/>
</dbReference>
<dbReference type="Gene3D" id="1.10.287.470">
    <property type="entry name" value="Helix hairpin bin"/>
    <property type="match status" value="2"/>
</dbReference>
<dbReference type="FunFam" id="2.40.30.170:FF:000010">
    <property type="entry name" value="Efflux RND transporter periplasmic adaptor subunit"/>
    <property type="match status" value="1"/>
</dbReference>
<feature type="domain" description="CusB-like beta-barrel" evidence="6">
    <location>
        <begin position="262"/>
        <end position="336"/>
    </location>
</feature>
<evidence type="ECO:0000313" key="7">
    <source>
        <dbReference type="EMBL" id="TWO69522.1"/>
    </source>
</evidence>
<dbReference type="SUPFAM" id="SSF111369">
    <property type="entry name" value="HlyD-like secretion proteins"/>
    <property type="match status" value="2"/>
</dbReference>
<comment type="similarity">
    <text evidence="2">Belongs to the membrane fusion protein (MFP) (TC 8.A.1) family.</text>
</comment>
<dbReference type="PANTHER" id="PTHR32347:SF14">
    <property type="entry name" value="EFFLUX SYSTEM COMPONENT YKNX-RELATED"/>
    <property type="match status" value="1"/>
</dbReference>
<dbReference type="InterPro" id="IPR058792">
    <property type="entry name" value="Beta-barrel_RND_2"/>
</dbReference>
<dbReference type="InterPro" id="IPR058625">
    <property type="entry name" value="MdtA-like_BSH"/>
</dbReference>
<dbReference type="OrthoDB" id="9784484at2"/>
<feature type="domain" description="Multidrug resistance protein MdtA-like barrel-sandwich hybrid" evidence="5">
    <location>
        <begin position="69"/>
        <end position="246"/>
    </location>
</feature>
<sequence>MSRSYNPVMKKLSWKLWAGGAALLALAGGGGWWWMQARAPEASYRTGKLERGTLQATVSASGTVTPVTQVVVGTQVSGQIKELYVDFNSEVKAGQLIAMIDPETFEYRVRQAQADVEASQAAVLTAQANSAASRASVSRAKVDHTEAQRDYERKKSLVEKQFITQSEADKAQALVNTTRESMASADAQLGVTEAQVKSAQANVQQRLAALAQARVDLARTRILSPVNGIVIKRAIEKGQTVAASLSSPELFVIAQNLQDMQVEASVDESDVSRIRLGQRATFTVDAFPGQTFEGEIRQVRKAAQTVASVVTYVAVLGFSNTGGRLLPGMTANVRVVTDVRENVLKVPNAALRVRIAGVEPAGAPGKPASGAAGAVTTGQAGWSLFSLANAQPAGGRAGGGLAAMKERLVAELSLTAEQQAKFDAITEDLRPKFQALRDLPEGERREARDKVLAEMRGRIAAMLNAEQKGKYAQMQAQAAGQAQANAQAPAAAAATAPAASSAAPAAGPVVPKAAAKAPAPAAPAAAAPAPGGGGGPLAEFRNRLVTELQLDAAQKDKVDAIYADARPKFGQLRELPQEERGKARERLTADIRARIADLLTPEQKTKYQAIMAEVAGRGVTRGRIFLLGEDGKPRAFNVRLGITDGTMTELLVAPADAGELKEGAHVITAVSTPAAARPAGTSPRMAF</sequence>
<dbReference type="Gene3D" id="2.40.30.170">
    <property type="match status" value="1"/>
</dbReference>
<dbReference type="AlphaFoldDB" id="A0A562ZLS0"/>
<reference evidence="7 8" key="1">
    <citation type="submission" date="2019-07" db="EMBL/GenBank/DDBJ databases">
        <title>Caenimonas sedimenti sp. nov., isolated from activated sludge.</title>
        <authorList>
            <person name="Xu J."/>
        </authorList>
    </citation>
    <scope>NUCLEOTIDE SEQUENCE [LARGE SCALE GENOMIC DNA]</scope>
    <source>
        <strain evidence="7 8">HX-9-20</strain>
    </source>
</reference>
<keyword evidence="8" id="KW-1185">Reference proteome</keyword>
<evidence type="ECO:0000256" key="3">
    <source>
        <dbReference type="ARBA" id="ARBA00023054"/>
    </source>
</evidence>
<evidence type="ECO:0000259" key="6">
    <source>
        <dbReference type="Pfam" id="PF25954"/>
    </source>
</evidence>
<evidence type="ECO:0000256" key="2">
    <source>
        <dbReference type="ARBA" id="ARBA00009477"/>
    </source>
</evidence>
<name>A0A562ZLS0_9BURK</name>
<comment type="subcellular location">
    <subcellularLocation>
        <location evidence="1">Cell envelope</location>
    </subcellularLocation>
</comment>
<evidence type="ECO:0000259" key="5">
    <source>
        <dbReference type="Pfam" id="PF25917"/>
    </source>
</evidence>
<dbReference type="Proteomes" id="UP000318199">
    <property type="component" value="Unassembled WGS sequence"/>
</dbReference>
<keyword evidence="4" id="KW-1133">Transmembrane helix</keyword>
<evidence type="ECO:0000313" key="8">
    <source>
        <dbReference type="Proteomes" id="UP000318199"/>
    </source>
</evidence>
<comment type="caution">
    <text evidence="7">The sequence shown here is derived from an EMBL/GenBank/DDBJ whole genome shotgun (WGS) entry which is preliminary data.</text>
</comment>
<protein>
    <submittedName>
        <fullName evidence="7">HlyD family efflux transporter periplasmic adaptor subunit</fullName>
    </submittedName>
</protein>